<dbReference type="GO" id="GO:0003677">
    <property type="term" value="F:DNA binding"/>
    <property type="evidence" value="ECO:0007669"/>
    <property type="project" value="UniProtKB-KW"/>
</dbReference>
<organism evidence="5">
    <name type="scientific">uncultured Caudovirales phage</name>
    <dbReference type="NCBI Taxonomy" id="2100421"/>
    <lineage>
        <taxon>Viruses</taxon>
        <taxon>Duplodnaviria</taxon>
        <taxon>Heunggongvirae</taxon>
        <taxon>Uroviricota</taxon>
        <taxon>Caudoviricetes</taxon>
        <taxon>Peduoviridae</taxon>
        <taxon>Maltschvirus</taxon>
        <taxon>Maltschvirus maltsch</taxon>
    </lineage>
</organism>
<sequence length="182" mass="21536">MTRGVLREVTKEEEDWIKQNLRYDPDTGHLWWIKQNVTGTRPRDLNRPAGRNSHCYLMVDINVNKRETIKLHRVAWFLYHGVWPKDEIDHINNIRDDNRIVNLREATHAENLSNQKPRVDGSSKYKGVSWDKQNCKWRASVMVDYKQINLGRYHKEEEAALAYNKAALEYFGEFAKINDLTP</sequence>
<dbReference type="InterPro" id="IPR044925">
    <property type="entry name" value="His-Me_finger_sf"/>
</dbReference>
<dbReference type="Pfam" id="PF13392">
    <property type="entry name" value="HNH_3"/>
    <property type="match status" value="1"/>
</dbReference>
<name>A0A6J5T6X7_9CAUD</name>
<proteinExistence type="predicted"/>
<reference evidence="5" key="1">
    <citation type="submission" date="2020-05" db="EMBL/GenBank/DDBJ databases">
        <authorList>
            <person name="Chiriac C."/>
            <person name="Salcher M."/>
            <person name="Ghai R."/>
            <person name="Kavagutti S V."/>
        </authorList>
    </citation>
    <scope>NUCLEOTIDE SEQUENCE</scope>
</reference>
<keyword evidence="5" id="KW-0255">Endonuclease</keyword>
<accession>A0A6J5T6X7</accession>
<dbReference type="SUPFAM" id="SSF54171">
    <property type="entry name" value="DNA-binding domain"/>
    <property type="match status" value="1"/>
</dbReference>
<evidence type="ECO:0000256" key="2">
    <source>
        <dbReference type="ARBA" id="ARBA00023125"/>
    </source>
</evidence>
<keyword evidence="5" id="KW-0540">Nuclease</keyword>
<dbReference type="SUPFAM" id="SSF54060">
    <property type="entry name" value="His-Me finger endonucleases"/>
    <property type="match status" value="1"/>
</dbReference>
<dbReference type="Pfam" id="PF00847">
    <property type="entry name" value="AP2"/>
    <property type="match status" value="1"/>
</dbReference>
<dbReference type="Gene3D" id="3.30.730.10">
    <property type="entry name" value="AP2/ERF domain"/>
    <property type="match status" value="1"/>
</dbReference>
<dbReference type="InterPro" id="IPR003615">
    <property type="entry name" value="HNH_nuc"/>
</dbReference>
<dbReference type="GO" id="GO:0004519">
    <property type="term" value="F:endonuclease activity"/>
    <property type="evidence" value="ECO:0007669"/>
    <property type="project" value="UniProtKB-KW"/>
</dbReference>
<dbReference type="InterPro" id="IPR016177">
    <property type="entry name" value="DNA-bd_dom_sf"/>
</dbReference>
<evidence type="ECO:0000256" key="3">
    <source>
        <dbReference type="ARBA" id="ARBA00023163"/>
    </source>
</evidence>
<keyword evidence="3" id="KW-0804">Transcription</keyword>
<dbReference type="InterPro" id="IPR036955">
    <property type="entry name" value="AP2/ERF_dom_sf"/>
</dbReference>
<keyword evidence="2" id="KW-0238">DNA-binding</keyword>
<keyword evidence="5" id="KW-0378">Hydrolase</keyword>
<evidence type="ECO:0000256" key="1">
    <source>
        <dbReference type="ARBA" id="ARBA00023015"/>
    </source>
</evidence>
<evidence type="ECO:0000259" key="4">
    <source>
        <dbReference type="PROSITE" id="PS51032"/>
    </source>
</evidence>
<dbReference type="InterPro" id="IPR001471">
    <property type="entry name" value="AP2/ERF_dom"/>
</dbReference>
<evidence type="ECO:0000313" key="5">
    <source>
        <dbReference type="EMBL" id="CAB4240509.1"/>
    </source>
</evidence>
<dbReference type="GO" id="GO:0003700">
    <property type="term" value="F:DNA-binding transcription factor activity"/>
    <property type="evidence" value="ECO:0007669"/>
    <property type="project" value="InterPro"/>
</dbReference>
<protein>
    <submittedName>
        <fullName evidence="5">Putative NHN endonuclease</fullName>
    </submittedName>
</protein>
<dbReference type="PROSITE" id="PS51032">
    <property type="entry name" value="AP2_ERF"/>
    <property type="match status" value="1"/>
</dbReference>
<dbReference type="Gene3D" id="3.90.75.20">
    <property type="match status" value="1"/>
</dbReference>
<gene>
    <name evidence="5" type="ORF">UFOVP3_6</name>
</gene>
<keyword evidence="1" id="KW-0805">Transcription regulation</keyword>
<dbReference type="EMBL" id="LR797814">
    <property type="protein sequence ID" value="CAB4240509.1"/>
    <property type="molecule type" value="Genomic_DNA"/>
</dbReference>
<feature type="domain" description="AP2/ERF" evidence="4">
    <location>
        <begin position="124"/>
        <end position="180"/>
    </location>
</feature>